<feature type="compositionally biased region" description="Low complexity" evidence="1">
    <location>
        <begin position="139"/>
        <end position="178"/>
    </location>
</feature>
<gene>
    <name evidence="2" type="ORF">SBF1_5130007</name>
</gene>
<protein>
    <recommendedName>
        <fullName evidence="4">Collagen triple helix repeat protein</fullName>
    </recommendedName>
</protein>
<sequence length="353" mass="36265">MLSFTTGLIDNPSVPKLTTASSMINLKYLKFMTKPSSTVTVRITNNDSVSVELQIFGYFMSGNSKIPYVADEVRISPSSVVTRNYFAQSDAYEFQFSTDSCKTEISVWGTDANGKPNTVHRLMPAELNSIGHSHHHKGATGATGATGSTGATGATGTTGATGATGATGSTGATGATGTTCSTGATGAGSAFIETLKIGDINALIPFNAGEGNSQVIGALAFNGQQTTITKLATYVIQLGANTGTFQLAVLQPASQTTATVIGVTTVATFLTADLFILPLTAPVTLDGNTTYYLAAYNQIVGSTLGGRNTGSGTVANAFPINFRAQNLPLLTVGQLINTSDVSLLLSPYIAGLV</sequence>
<dbReference type="OrthoDB" id="1798382at2"/>
<dbReference type="EMBL" id="OMOF01000461">
    <property type="protein sequence ID" value="SPF51540.1"/>
    <property type="molecule type" value="Genomic_DNA"/>
</dbReference>
<name>A0A2U3LI72_9FIRM</name>
<evidence type="ECO:0000313" key="3">
    <source>
        <dbReference type="Proteomes" id="UP000238916"/>
    </source>
</evidence>
<dbReference type="InterPro" id="IPR008160">
    <property type="entry name" value="Collagen"/>
</dbReference>
<evidence type="ECO:0000256" key="1">
    <source>
        <dbReference type="SAM" id="MobiDB-lite"/>
    </source>
</evidence>
<feature type="region of interest" description="Disordered" evidence="1">
    <location>
        <begin position="131"/>
        <end position="178"/>
    </location>
</feature>
<dbReference type="Pfam" id="PF01391">
    <property type="entry name" value="Collagen"/>
    <property type="match status" value="1"/>
</dbReference>
<evidence type="ECO:0008006" key="4">
    <source>
        <dbReference type="Google" id="ProtNLM"/>
    </source>
</evidence>
<proteinExistence type="predicted"/>
<evidence type="ECO:0000313" key="2">
    <source>
        <dbReference type="EMBL" id="SPF51540.1"/>
    </source>
</evidence>
<organism evidence="2 3">
    <name type="scientific">Candidatus Desulfosporosinus infrequens</name>
    <dbReference type="NCBI Taxonomy" id="2043169"/>
    <lineage>
        <taxon>Bacteria</taxon>
        <taxon>Bacillati</taxon>
        <taxon>Bacillota</taxon>
        <taxon>Clostridia</taxon>
        <taxon>Eubacteriales</taxon>
        <taxon>Desulfitobacteriaceae</taxon>
        <taxon>Desulfosporosinus</taxon>
    </lineage>
</organism>
<accession>A0A2U3LI72</accession>
<dbReference type="AlphaFoldDB" id="A0A2U3LI72"/>
<reference evidence="3" key="1">
    <citation type="submission" date="2018-02" db="EMBL/GenBank/DDBJ databases">
        <authorList>
            <person name="Hausmann B."/>
        </authorList>
    </citation>
    <scope>NUCLEOTIDE SEQUENCE [LARGE SCALE GENOMIC DNA]</scope>
    <source>
        <strain evidence="3">Peat soil MAG SbF1</strain>
    </source>
</reference>
<dbReference type="Proteomes" id="UP000238916">
    <property type="component" value="Unassembled WGS sequence"/>
</dbReference>